<feature type="compositionally biased region" description="Polar residues" evidence="1">
    <location>
        <begin position="235"/>
        <end position="247"/>
    </location>
</feature>
<feature type="region of interest" description="Disordered" evidence="1">
    <location>
        <begin position="147"/>
        <end position="204"/>
    </location>
</feature>
<evidence type="ECO:0000313" key="3">
    <source>
        <dbReference type="Proteomes" id="UP001283361"/>
    </source>
</evidence>
<feature type="compositionally biased region" description="Low complexity" evidence="1">
    <location>
        <begin position="147"/>
        <end position="159"/>
    </location>
</feature>
<gene>
    <name evidence="2" type="ORF">RRG08_029266</name>
</gene>
<feature type="compositionally biased region" description="Polar residues" evidence="1">
    <location>
        <begin position="160"/>
        <end position="183"/>
    </location>
</feature>
<comment type="caution">
    <text evidence="2">The sequence shown here is derived from an EMBL/GenBank/DDBJ whole genome shotgun (WGS) entry which is preliminary data.</text>
</comment>
<organism evidence="2 3">
    <name type="scientific">Elysia crispata</name>
    <name type="common">lettuce slug</name>
    <dbReference type="NCBI Taxonomy" id="231223"/>
    <lineage>
        <taxon>Eukaryota</taxon>
        <taxon>Metazoa</taxon>
        <taxon>Spiralia</taxon>
        <taxon>Lophotrochozoa</taxon>
        <taxon>Mollusca</taxon>
        <taxon>Gastropoda</taxon>
        <taxon>Heterobranchia</taxon>
        <taxon>Euthyneura</taxon>
        <taxon>Panpulmonata</taxon>
        <taxon>Sacoglossa</taxon>
        <taxon>Placobranchoidea</taxon>
        <taxon>Plakobranchidae</taxon>
        <taxon>Elysia</taxon>
    </lineage>
</organism>
<sequence length="312" mass="34084">MFALIYRELLSTRTLPSHLNVEQERALWRAPPPSPCPCPVRTASGDTLSSWTPHWPPTCSLLDIVHSCCRSLRKSQSMTGGGSKRAVPQHHLDPSGMEEEIPGSPTPMLQQQHDDSDSNYHSLQQQPKHCYIRRSFDRLPARGLGYPAGASARSSPSPSLKTFESGTHPRNASKTSSFSNYNTIGGAGGSNGNSGSGSNLQQQQHLGARLTLSNSDVDGPYRVKRAQQNQTLLKTFSSPYSGSSRPQGASPGPDSTHPAWRRARGLETSWRPNLNHNDEDNDDNTTTSGSYIINPEELHGEDNGTYNPDIMV</sequence>
<dbReference type="EMBL" id="JAWDGP010001738">
    <property type="protein sequence ID" value="KAK3788819.1"/>
    <property type="molecule type" value="Genomic_DNA"/>
</dbReference>
<feature type="region of interest" description="Disordered" evidence="1">
    <location>
        <begin position="75"/>
        <end position="125"/>
    </location>
</feature>
<dbReference type="Proteomes" id="UP001283361">
    <property type="component" value="Unassembled WGS sequence"/>
</dbReference>
<protein>
    <submittedName>
        <fullName evidence="2">Uncharacterized protein</fullName>
    </submittedName>
</protein>
<evidence type="ECO:0000256" key="1">
    <source>
        <dbReference type="SAM" id="MobiDB-lite"/>
    </source>
</evidence>
<dbReference type="AlphaFoldDB" id="A0AAE1DZL1"/>
<reference evidence="2" key="1">
    <citation type="journal article" date="2023" name="G3 (Bethesda)">
        <title>A reference genome for the long-term kleptoplast-retaining sea slug Elysia crispata morphotype clarki.</title>
        <authorList>
            <person name="Eastman K.E."/>
            <person name="Pendleton A.L."/>
            <person name="Shaikh M.A."/>
            <person name="Suttiyut T."/>
            <person name="Ogas R."/>
            <person name="Tomko P."/>
            <person name="Gavelis G."/>
            <person name="Widhalm J.R."/>
            <person name="Wisecaver J.H."/>
        </authorList>
    </citation>
    <scope>NUCLEOTIDE SEQUENCE</scope>
    <source>
        <strain evidence="2">ECLA1</strain>
    </source>
</reference>
<name>A0AAE1DZL1_9GAST</name>
<proteinExistence type="predicted"/>
<keyword evidence="3" id="KW-1185">Reference proteome</keyword>
<feature type="compositionally biased region" description="Gly residues" evidence="1">
    <location>
        <begin position="185"/>
        <end position="195"/>
    </location>
</feature>
<accession>A0AAE1DZL1</accession>
<feature type="region of interest" description="Disordered" evidence="1">
    <location>
        <begin position="235"/>
        <end position="312"/>
    </location>
</feature>
<evidence type="ECO:0000313" key="2">
    <source>
        <dbReference type="EMBL" id="KAK3788819.1"/>
    </source>
</evidence>